<gene>
    <name evidence="5" type="ORF">GCM10022214_22200</name>
</gene>
<sequence>MQIHSMADAGPGRCEAVTGRPHPRLRPYVVGYSGFRTTGDGPVRRTILPLNFTTLIVDVARPVRLVTGPRGMPVLDDPAPWRHGVTVGLTPVGVAALLGVPMGELGGATVDLADLLGDRAELLAERLGEAPHWRARFAVLDESFTAWLRPPRRTDDLVTHAWRRLQSERLLVGGLAAELGVSRRRLEVGFRRHVGLTPKTVARVARFQRAVWALSAPAATLGAAVACGYADQPHLTREVRAMSGMTPAALFAFVQDIARRRDYRPAP</sequence>
<evidence type="ECO:0000256" key="3">
    <source>
        <dbReference type="ARBA" id="ARBA00023163"/>
    </source>
</evidence>
<evidence type="ECO:0000313" key="6">
    <source>
        <dbReference type="Proteomes" id="UP001500683"/>
    </source>
</evidence>
<dbReference type="RefSeq" id="WP_344944747.1">
    <property type="nucleotide sequence ID" value="NZ_BAAAZG010000012.1"/>
</dbReference>
<comment type="caution">
    <text evidence="5">The sequence shown here is derived from an EMBL/GenBank/DDBJ whole genome shotgun (WGS) entry which is preliminary data.</text>
</comment>
<proteinExistence type="predicted"/>
<keyword evidence="6" id="KW-1185">Reference proteome</keyword>
<organism evidence="5 6">
    <name type="scientific">Actinomadura miaoliensis</name>
    <dbReference type="NCBI Taxonomy" id="430685"/>
    <lineage>
        <taxon>Bacteria</taxon>
        <taxon>Bacillati</taxon>
        <taxon>Actinomycetota</taxon>
        <taxon>Actinomycetes</taxon>
        <taxon>Streptosporangiales</taxon>
        <taxon>Thermomonosporaceae</taxon>
        <taxon>Actinomadura</taxon>
    </lineage>
</organism>
<dbReference type="EMBL" id="BAAAZG010000012">
    <property type="protein sequence ID" value="GAA4067182.1"/>
    <property type="molecule type" value="Genomic_DNA"/>
</dbReference>
<dbReference type="Proteomes" id="UP001500683">
    <property type="component" value="Unassembled WGS sequence"/>
</dbReference>
<evidence type="ECO:0000256" key="2">
    <source>
        <dbReference type="ARBA" id="ARBA00023125"/>
    </source>
</evidence>
<reference evidence="6" key="1">
    <citation type="journal article" date="2019" name="Int. J. Syst. Evol. Microbiol.">
        <title>The Global Catalogue of Microorganisms (GCM) 10K type strain sequencing project: providing services to taxonomists for standard genome sequencing and annotation.</title>
        <authorList>
            <consortium name="The Broad Institute Genomics Platform"/>
            <consortium name="The Broad Institute Genome Sequencing Center for Infectious Disease"/>
            <person name="Wu L."/>
            <person name="Ma J."/>
        </authorList>
    </citation>
    <scope>NUCLEOTIDE SEQUENCE [LARGE SCALE GENOMIC DNA]</scope>
    <source>
        <strain evidence="6">JCM 16702</strain>
    </source>
</reference>
<evidence type="ECO:0000313" key="5">
    <source>
        <dbReference type="EMBL" id="GAA4067182.1"/>
    </source>
</evidence>
<keyword evidence="3" id="KW-0804">Transcription</keyword>
<dbReference type="PANTHER" id="PTHR46796:SF15">
    <property type="entry name" value="BLL1074 PROTEIN"/>
    <property type="match status" value="1"/>
</dbReference>
<dbReference type="Gene3D" id="1.10.10.60">
    <property type="entry name" value="Homeodomain-like"/>
    <property type="match status" value="1"/>
</dbReference>
<dbReference type="PANTHER" id="PTHR46796">
    <property type="entry name" value="HTH-TYPE TRANSCRIPTIONAL ACTIVATOR RHAS-RELATED"/>
    <property type="match status" value="1"/>
</dbReference>
<dbReference type="PROSITE" id="PS01124">
    <property type="entry name" value="HTH_ARAC_FAMILY_2"/>
    <property type="match status" value="1"/>
</dbReference>
<dbReference type="Pfam" id="PF12833">
    <property type="entry name" value="HTH_18"/>
    <property type="match status" value="1"/>
</dbReference>
<keyword evidence="2" id="KW-0238">DNA-binding</keyword>
<keyword evidence="1" id="KW-0805">Transcription regulation</keyword>
<dbReference type="InterPro" id="IPR018060">
    <property type="entry name" value="HTH_AraC"/>
</dbReference>
<protein>
    <submittedName>
        <fullName evidence="5">AraC family transcriptional regulator</fullName>
    </submittedName>
</protein>
<dbReference type="SMART" id="SM00342">
    <property type="entry name" value="HTH_ARAC"/>
    <property type="match status" value="1"/>
</dbReference>
<feature type="domain" description="HTH araC/xylS-type" evidence="4">
    <location>
        <begin position="155"/>
        <end position="253"/>
    </location>
</feature>
<accession>A0ABP7VJF3</accession>
<dbReference type="InterPro" id="IPR050204">
    <property type="entry name" value="AraC_XylS_family_regulators"/>
</dbReference>
<evidence type="ECO:0000256" key="1">
    <source>
        <dbReference type="ARBA" id="ARBA00023015"/>
    </source>
</evidence>
<name>A0ABP7VJF3_9ACTN</name>
<evidence type="ECO:0000259" key="4">
    <source>
        <dbReference type="PROSITE" id="PS01124"/>
    </source>
</evidence>